<gene>
    <name evidence="2" type="ORF">SPIL2461_LOCUS20970</name>
</gene>
<evidence type="ECO:0000313" key="2">
    <source>
        <dbReference type="EMBL" id="CAE7730973.1"/>
    </source>
</evidence>
<dbReference type="AlphaFoldDB" id="A0A812XLE8"/>
<protein>
    <recommendedName>
        <fullName evidence="4">Cation/H+ exchanger domain-containing protein</fullName>
    </recommendedName>
</protein>
<sequence length="104" mass="11346">MSASEPLAFPLVMGLAVLLLVGYLLRTLFVSFNLPGPVGVLLSGWLCAKLGLMQTEILGGRDHFQECAFFLVLLTAGFEISHNIPQTKEVILGFVPFFCEFVLA</sequence>
<feature type="transmembrane region" description="Helical" evidence="1">
    <location>
        <begin position="7"/>
        <end position="26"/>
    </location>
</feature>
<keyword evidence="1" id="KW-0472">Membrane</keyword>
<dbReference type="Proteomes" id="UP000649617">
    <property type="component" value="Unassembled WGS sequence"/>
</dbReference>
<evidence type="ECO:0000256" key="1">
    <source>
        <dbReference type="SAM" id="Phobius"/>
    </source>
</evidence>
<keyword evidence="1" id="KW-0812">Transmembrane</keyword>
<organism evidence="2 3">
    <name type="scientific">Symbiodinium pilosum</name>
    <name type="common">Dinoflagellate</name>
    <dbReference type="NCBI Taxonomy" id="2952"/>
    <lineage>
        <taxon>Eukaryota</taxon>
        <taxon>Sar</taxon>
        <taxon>Alveolata</taxon>
        <taxon>Dinophyceae</taxon>
        <taxon>Suessiales</taxon>
        <taxon>Symbiodiniaceae</taxon>
        <taxon>Symbiodinium</taxon>
    </lineage>
</organism>
<comment type="caution">
    <text evidence="2">The sequence shown here is derived from an EMBL/GenBank/DDBJ whole genome shotgun (WGS) entry which is preliminary data.</text>
</comment>
<dbReference type="EMBL" id="CAJNIZ010045826">
    <property type="protein sequence ID" value="CAE7730973.1"/>
    <property type="molecule type" value="Genomic_DNA"/>
</dbReference>
<evidence type="ECO:0000313" key="3">
    <source>
        <dbReference type="Proteomes" id="UP000649617"/>
    </source>
</evidence>
<reference evidence="2" key="1">
    <citation type="submission" date="2021-02" db="EMBL/GenBank/DDBJ databases">
        <authorList>
            <person name="Dougan E. K."/>
            <person name="Rhodes N."/>
            <person name="Thang M."/>
            <person name="Chan C."/>
        </authorList>
    </citation>
    <scope>NUCLEOTIDE SEQUENCE</scope>
</reference>
<name>A0A812XLE8_SYMPI</name>
<keyword evidence="1" id="KW-1133">Transmembrane helix</keyword>
<evidence type="ECO:0008006" key="4">
    <source>
        <dbReference type="Google" id="ProtNLM"/>
    </source>
</evidence>
<keyword evidence="3" id="KW-1185">Reference proteome</keyword>
<accession>A0A812XLE8</accession>
<proteinExistence type="predicted"/>
<dbReference type="OrthoDB" id="423807at2759"/>